<dbReference type="EMBL" id="NHYD01003260">
    <property type="protein sequence ID" value="PPQ81376.1"/>
    <property type="molecule type" value="Genomic_DNA"/>
</dbReference>
<comment type="caution">
    <text evidence="2">The sequence shown here is derived from an EMBL/GenBank/DDBJ whole genome shotgun (WGS) entry which is preliminary data.</text>
</comment>
<feature type="compositionally biased region" description="Acidic residues" evidence="1">
    <location>
        <begin position="289"/>
        <end position="302"/>
    </location>
</feature>
<accession>A0A409WSC6</accession>
<dbReference type="InterPro" id="IPR036322">
    <property type="entry name" value="WD40_repeat_dom_sf"/>
</dbReference>
<dbReference type="STRING" id="93625.A0A409WSC6"/>
<evidence type="ECO:0000313" key="3">
    <source>
        <dbReference type="Proteomes" id="UP000283269"/>
    </source>
</evidence>
<keyword evidence="3" id="KW-1185">Reference proteome</keyword>
<gene>
    <name evidence="2" type="ORF">CVT25_015897</name>
</gene>
<dbReference type="SUPFAM" id="SSF50978">
    <property type="entry name" value="WD40 repeat-like"/>
    <property type="match status" value="1"/>
</dbReference>
<dbReference type="Pfam" id="PF00400">
    <property type="entry name" value="WD40"/>
    <property type="match status" value="2"/>
</dbReference>
<sequence>MTIFIVRSYFRVQRENRRKKKRVFNLISHCTASTPPSPPFPPTYTTQYKPKNGVPTPLANLPAHVLHHRVAIPAPLAEVHDPDGVEALPALSARQQSARAREARPFNFLVRGTEVLRTSLSEWCTENGVGEEETLETEYIESVMPLQKMSDYPHEDWVSAVSCFITASYDGHLRVFDYSKKLRADHLAVHRAFDVDADDGEGETAHTIATAPQDLTAQLPRVTLGTSPSTSSSLSSSKAKTEALATIHLHTALITAITAITAILSGARLLTAGWDGLIGVWDAGVPERDEGDEGVGMEEEEEKTERERE</sequence>
<reference evidence="2 3" key="1">
    <citation type="journal article" date="2018" name="Evol. Lett.">
        <title>Horizontal gene cluster transfer increased hallucinogenic mushroom diversity.</title>
        <authorList>
            <person name="Reynolds H.T."/>
            <person name="Vijayakumar V."/>
            <person name="Gluck-Thaler E."/>
            <person name="Korotkin H.B."/>
            <person name="Matheny P.B."/>
            <person name="Slot J.C."/>
        </authorList>
    </citation>
    <scope>NUCLEOTIDE SEQUENCE [LARGE SCALE GENOMIC DNA]</scope>
    <source>
        <strain evidence="2 3">2631</strain>
    </source>
</reference>
<protein>
    <submittedName>
        <fullName evidence="2">Uncharacterized protein</fullName>
    </submittedName>
</protein>
<organism evidence="2 3">
    <name type="scientific">Psilocybe cyanescens</name>
    <dbReference type="NCBI Taxonomy" id="93625"/>
    <lineage>
        <taxon>Eukaryota</taxon>
        <taxon>Fungi</taxon>
        <taxon>Dikarya</taxon>
        <taxon>Basidiomycota</taxon>
        <taxon>Agaricomycotina</taxon>
        <taxon>Agaricomycetes</taxon>
        <taxon>Agaricomycetidae</taxon>
        <taxon>Agaricales</taxon>
        <taxon>Agaricineae</taxon>
        <taxon>Strophariaceae</taxon>
        <taxon>Psilocybe</taxon>
    </lineage>
</organism>
<dbReference type="InParanoid" id="A0A409WSC6"/>
<dbReference type="Gene3D" id="2.130.10.10">
    <property type="entry name" value="YVTN repeat-like/Quinoprotein amine dehydrogenase"/>
    <property type="match status" value="1"/>
</dbReference>
<dbReference type="SMART" id="SM00320">
    <property type="entry name" value="WD40"/>
    <property type="match status" value="2"/>
</dbReference>
<dbReference type="InterPro" id="IPR015943">
    <property type="entry name" value="WD40/YVTN_repeat-like_dom_sf"/>
</dbReference>
<name>A0A409WSC6_PSICY</name>
<evidence type="ECO:0000256" key="1">
    <source>
        <dbReference type="SAM" id="MobiDB-lite"/>
    </source>
</evidence>
<dbReference type="Proteomes" id="UP000283269">
    <property type="component" value="Unassembled WGS sequence"/>
</dbReference>
<proteinExistence type="predicted"/>
<dbReference type="InterPro" id="IPR001680">
    <property type="entry name" value="WD40_rpt"/>
</dbReference>
<evidence type="ECO:0000313" key="2">
    <source>
        <dbReference type="EMBL" id="PPQ81376.1"/>
    </source>
</evidence>
<dbReference type="OrthoDB" id="10251381at2759"/>
<dbReference type="AlphaFoldDB" id="A0A409WSC6"/>
<feature type="region of interest" description="Disordered" evidence="1">
    <location>
        <begin position="285"/>
        <end position="309"/>
    </location>
</feature>